<sequence length="220" mass="26003">MSFSPRLILQIFIPNQIEYGDAKFILYTYSILLAIYNIFPFDLGFKFCRNARYFVKLLDALSEIVNIKKISEALSQKYESDFLKVLTITMTCLISTFIIDSLDLYLNSKRNEPRAYRTHHIKKLLFFVTAYLFISIPTIAESLESFSFSKNITETLIICVYVFLAFLDIFIKDDSIFNSIDIIFPEPDSYVTYQQREDYFNFLQSLQKREELEQFEKSQQ</sequence>
<dbReference type="VEuPathDB" id="TrichDB:TVAGG3_0293070"/>
<keyword evidence="1" id="KW-0812">Transmembrane</keyword>
<feature type="transmembrane region" description="Helical" evidence="1">
    <location>
        <begin position="21"/>
        <end position="39"/>
    </location>
</feature>
<dbReference type="EMBL" id="DS113181">
    <property type="protein sequence ID" value="EAY22859.1"/>
    <property type="molecule type" value="Genomic_DNA"/>
</dbReference>
<dbReference type="KEGG" id="tva:5468418"/>
<feature type="transmembrane region" description="Helical" evidence="1">
    <location>
        <begin position="123"/>
        <end position="140"/>
    </location>
</feature>
<dbReference type="AlphaFoldDB" id="A2D9K3"/>
<gene>
    <name evidence="2" type="ORF">TVAG_076060</name>
</gene>
<dbReference type="InParanoid" id="A2D9K3"/>
<keyword evidence="1" id="KW-0472">Membrane</keyword>
<accession>A2D9K3</accession>
<keyword evidence="3" id="KW-1185">Reference proteome</keyword>
<protein>
    <recommendedName>
        <fullName evidence="4">Transmembrane protein</fullName>
    </recommendedName>
</protein>
<organism evidence="2 3">
    <name type="scientific">Trichomonas vaginalis (strain ATCC PRA-98 / G3)</name>
    <dbReference type="NCBI Taxonomy" id="412133"/>
    <lineage>
        <taxon>Eukaryota</taxon>
        <taxon>Metamonada</taxon>
        <taxon>Parabasalia</taxon>
        <taxon>Trichomonadida</taxon>
        <taxon>Trichomonadidae</taxon>
        <taxon>Trichomonas</taxon>
    </lineage>
</organism>
<evidence type="ECO:0000256" key="1">
    <source>
        <dbReference type="SAM" id="Phobius"/>
    </source>
</evidence>
<evidence type="ECO:0000313" key="3">
    <source>
        <dbReference type="Proteomes" id="UP000001542"/>
    </source>
</evidence>
<reference evidence="2" key="1">
    <citation type="submission" date="2006-10" db="EMBL/GenBank/DDBJ databases">
        <authorList>
            <person name="Amadeo P."/>
            <person name="Zhao Q."/>
            <person name="Wortman J."/>
            <person name="Fraser-Liggett C."/>
            <person name="Carlton J."/>
        </authorList>
    </citation>
    <scope>NUCLEOTIDE SEQUENCE</scope>
    <source>
        <strain evidence="2">G3</strain>
    </source>
</reference>
<dbReference type="RefSeq" id="XP_001583845.1">
    <property type="nucleotide sequence ID" value="XM_001583795.1"/>
</dbReference>
<feature type="transmembrane region" description="Helical" evidence="1">
    <location>
        <begin position="152"/>
        <end position="171"/>
    </location>
</feature>
<evidence type="ECO:0008006" key="4">
    <source>
        <dbReference type="Google" id="ProtNLM"/>
    </source>
</evidence>
<dbReference type="VEuPathDB" id="TrichDB:TVAG_076060"/>
<evidence type="ECO:0000313" key="2">
    <source>
        <dbReference type="EMBL" id="EAY22859.1"/>
    </source>
</evidence>
<reference evidence="2" key="2">
    <citation type="journal article" date="2007" name="Science">
        <title>Draft genome sequence of the sexually transmitted pathogen Trichomonas vaginalis.</title>
        <authorList>
            <person name="Carlton J.M."/>
            <person name="Hirt R.P."/>
            <person name="Silva J.C."/>
            <person name="Delcher A.L."/>
            <person name="Schatz M."/>
            <person name="Zhao Q."/>
            <person name="Wortman J.R."/>
            <person name="Bidwell S.L."/>
            <person name="Alsmark U.C.M."/>
            <person name="Besteiro S."/>
            <person name="Sicheritz-Ponten T."/>
            <person name="Noel C.J."/>
            <person name="Dacks J.B."/>
            <person name="Foster P.G."/>
            <person name="Simillion C."/>
            <person name="Van de Peer Y."/>
            <person name="Miranda-Saavedra D."/>
            <person name="Barton G.J."/>
            <person name="Westrop G.D."/>
            <person name="Mueller S."/>
            <person name="Dessi D."/>
            <person name="Fiori P.L."/>
            <person name="Ren Q."/>
            <person name="Paulsen I."/>
            <person name="Zhang H."/>
            <person name="Bastida-Corcuera F.D."/>
            <person name="Simoes-Barbosa A."/>
            <person name="Brown M.T."/>
            <person name="Hayes R.D."/>
            <person name="Mukherjee M."/>
            <person name="Okumura C.Y."/>
            <person name="Schneider R."/>
            <person name="Smith A.J."/>
            <person name="Vanacova S."/>
            <person name="Villalvazo M."/>
            <person name="Haas B.J."/>
            <person name="Pertea M."/>
            <person name="Feldblyum T.V."/>
            <person name="Utterback T.R."/>
            <person name="Shu C.L."/>
            <person name="Osoegawa K."/>
            <person name="de Jong P.J."/>
            <person name="Hrdy I."/>
            <person name="Horvathova L."/>
            <person name="Zubacova Z."/>
            <person name="Dolezal P."/>
            <person name="Malik S.B."/>
            <person name="Logsdon J.M. Jr."/>
            <person name="Henze K."/>
            <person name="Gupta A."/>
            <person name="Wang C.C."/>
            <person name="Dunne R.L."/>
            <person name="Upcroft J.A."/>
            <person name="Upcroft P."/>
            <person name="White O."/>
            <person name="Salzberg S.L."/>
            <person name="Tang P."/>
            <person name="Chiu C.-H."/>
            <person name="Lee Y.-S."/>
            <person name="Embley T.M."/>
            <person name="Coombs G.H."/>
            <person name="Mottram J.C."/>
            <person name="Tachezy J."/>
            <person name="Fraser-Liggett C.M."/>
            <person name="Johnson P.J."/>
        </authorList>
    </citation>
    <scope>NUCLEOTIDE SEQUENCE [LARGE SCALE GENOMIC DNA]</scope>
    <source>
        <strain evidence="2">G3</strain>
    </source>
</reference>
<dbReference type="Proteomes" id="UP000001542">
    <property type="component" value="Unassembled WGS sequence"/>
</dbReference>
<keyword evidence="1" id="KW-1133">Transmembrane helix</keyword>
<proteinExistence type="predicted"/>
<name>A2D9K3_TRIV3</name>